<evidence type="ECO:0000259" key="4">
    <source>
        <dbReference type="Pfam" id="PF16987"/>
    </source>
</evidence>
<dbReference type="GO" id="GO:0031490">
    <property type="term" value="F:chromatin DNA binding"/>
    <property type="evidence" value="ECO:0007669"/>
    <property type="project" value="InterPro"/>
</dbReference>
<evidence type="ECO:0000256" key="2">
    <source>
        <dbReference type="ARBA" id="ARBA00023242"/>
    </source>
</evidence>
<feature type="compositionally biased region" description="Polar residues" evidence="3">
    <location>
        <begin position="68"/>
        <end position="77"/>
    </location>
</feature>
<feature type="region of interest" description="Disordered" evidence="3">
    <location>
        <begin position="55"/>
        <end position="77"/>
    </location>
</feature>
<evidence type="ECO:0000313" key="5">
    <source>
        <dbReference type="EMBL" id="KAH9317429.1"/>
    </source>
</evidence>
<dbReference type="OMA" id="CIYKMET"/>
<evidence type="ECO:0000256" key="3">
    <source>
        <dbReference type="SAM" id="MobiDB-lite"/>
    </source>
</evidence>
<accession>A0AA38GA32</accession>
<proteinExistence type="predicted"/>
<dbReference type="Proteomes" id="UP000824469">
    <property type="component" value="Unassembled WGS sequence"/>
</dbReference>
<comment type="subcellular location">
    <subcellularLocation>
        <location evidence="1">Nucleus</location>
    </subcellularLocation>
</comment>
<organism evidence="5 6">
    <name type="scientific">Taxus chinensis</name>
    <name type="common">Chinese yew</name>
    <name type="synonym">Taxus wallichiana var. chinensis</name>
    <dbReference type="NCBI Taxonomy" id="29808"/>
    <lineage>
        <taxon>Eukaryota</taxon>
        <taxon>Viridiplantae</taxon>
        <taxon>Streptophyta</taxon>
        <taxon>Embryophyta</taxon>
        <taxon>Tracheophyta</taxon>
        <taxon>Spermatophyta</taxon>
        <taxon>Pinopsida</taxon>
        <taxon>Pinidae</taxon>
        <taxon>Conifers II</taxon>
        <taxon>Cupressales</taxon>
        <taxon>Taxaceae</taxon>
        <taxon>Taxus</taxon>
    </lineage>
</organism>
<evidence type="ECO:0000256" key="1">
    <source>
        <dbReference type="ARBA" id="ARBA00004123"/>
    </source>
</evidence>
<name>A0AA38GA32_TAXCH</name>
<dbReference type="FunFam" id="1.10.246.20:FF:000003">
    <property type="entry name" value="Mediator of RNA polymerase II transcription subunit 15a"/>
    <property type="match status" value="1"/>
</dbReference>
<dbReference type="PANTHER" id="PTHR33137">
    <property type="entry name" value="MEDIATOR OF RNA POLYMERASE II TRANSCRIPTION SUBUNIT 15A-RELATED"/>
    <property type="match status" value="1"/>
</dbReference>
<evidence type="ECO:0000313" key="6">
    <source>
        <dbReference type="Proteomes" id="UP000824469"/>
    </source>
</evidence>
<keyword evidence="2" id="KW-0539">Nucleus</keyword>
<dbReference type="InterPro" id="IPR036546">
    <property type="entry name" value="MED15_KIX"/>
</dbReference>
<keyword evidence="6" id="KW-1185">Reference proteome</keyword>
<dbReference type="Pfam" id="PF16987">
    <property type="entry name" value="KIX_2"/>
    <property type="match status" value="1"/>
</dbReference>
<gene>
    <name evidence="5" type="ORF">KI387_019198</name>
</gene>
<dbReference type="EMBL" id="JAHRHJ020000004">
    <property type="protein sequence ID" value="KAH9317429.1"/>
    <property type="molecule type" value="Genomic_DNA"/>
</dbReference>
<comment type="caution">
    <text evidence="5">The sequence shown here is derived from an EMBL/GenBank/DDBJ whole genome shotgun (WGS) entry which is preliminary data.</text>
</comment>
<feature type="domain" description="Mediator complex subunit 15 KIX" evidence="4">
    <location>
        <begin position="1"/>
        <end position="56"/>
    </location>
</feature>
<dbReference type="GO" id="GO:0003713">
    <property type="term" value="F:transcription coactivator activity"/>
    <property type="evidence" value="ECO:0007669"/>
    <property type="project" value="InterPro"/>
</dbReference>
<protein>
    <recommendedName>
        <fullName evidence="4">Mediator complex subunit 15 KIX domain-containing protein</fullName>
    </recommendedName>
</protein>
<dbReference type="PANTHER" id="PTHR33137:SF4">
    <property type="entry name" value="MEDIATOR OF RNA POLYMERASE II TRANSCRIPTION SUBUNIT 15A-RELATED"/>
    <property type="match status" value="1"/>
</dbReference>
<dbReference type="GO" id="GO:0005634">
    <property type="term" value="C:nucleus"/>
    <property type="evidence" value="ECO:0007669"/>
    <property type="project" value="UniProtKB-SubCell"/>
</dbReference>
<dbReference type="InterPro" id="IPR044661">
    <property type="entry name" value="MED15a/b/c-like"/>
</dbReference>
<feature type="non-terminal residue" evidence="5">
    <location>
        <position position="1"/>
    </location>
</feature>
<dbReference type="InterPro" id="IPR036529">
    <property type="entry name" value="KIX_dom_sf"/>
</dbReference>
<reference evidence="5 6" key="1">
    <citation type="journal article" date="2021" name="Nat. Plants">
        <title>The Taxus genome provides insights into paclitaxel biosynthesis.</title>
        <authorList>
            <person name="Xiong X."/>
            <person name="Gou J."/>
            <person name="Liao Q."/>
            <person name="Li Y."/>
            <person name="Zhou Q."/>
            <person name="Bi G."/>
            <person name="Li C."/>
            <person name="Du R."/>
            <person name="Wang X."/>
            <person name="Sun T."/>
            <person name="Guo L."/>
            <person name="Liang H."/>
            <person name="Lu P."/>
            <person name="Wu Y."/>
            <person name="Zhang Z."/>
            <person name="Ro D.K."/>
            <person name="Shang Y."/>
            <person name="Huang S."/>
            <person name="Yan J."/>
        </authorList>
    </citation>
    <scope>NUCLEOTIDE SEQUENCE [LARGE SCALE GENOMIC DNA]</scope>
    <source>
        <strain evidence="5">Ta-2019</strain>
    </source>
</reference>
<dbReference type="Gene3D" id="1.10.246.20">
    <property type="entry name" value="Coactivator CBP, KIX domain"/>
    <property type="match status" value="1"/>
</dbReference>
<dbReference type="AlphaFoldDB" id="A0AA38GA32"/>
<sequence length="77" mass="8652">MDTLKKHMPLKVPEGMEELNKIALRFEEKIYTGAVDQQDYLRKISMKMLSLETKNQVPGVNPSPIPSAGSNQKPVDP</sequence>